<dbReference type="AlphaFoldDB" id="Q7KWY7"/>
<protein>
    <recommendedName>
        <fullName evidence="1">Rho termination factor-like N-terminal domain-containing protein</fullName>
    </recommendedName>
</protein>
<sequence>MNDNNQNDIENIELEKKNLVFILEIAKSYSISTTKLKKMEIIEKIKTVAKRKREYEEEQKQKANVIHSIKLLN</sequence>
<dbReference type="RefSeq" id="XP_642854.1">
    <property type="nucleotide sequence ID" value="XM_637762.1"/>
</dbReference>
<dbReference type="InterPro" id="IPR011112">
    <property type="entry name" value="Rho-like_N"/>
</dbReference>
<dbReference type="InParanoid" id="Q7KWY7"/>
<evidence type="ECO:0000259" key="1">
    <source>
        <dbReference type="SMART" id="SM00959"/>
    </source>
</evidence>
<gene>
    <name evidence="2" type="ORF">DDB_G0276889</name>
</gene>
<keyword evidence="3" id="KW-1185">Reference proteome</keyword>
<dbReference type="HOGENOM" id="CLU_2710013_0_0_1"/>
<accession>Q550S8</accession>
<feature type="domain" description="Rho termination factor-like N-terminal" evidence="1">
    <location>
        <begin position="13"/>
        <end position="54"/>
    </location>
</feature>
<reference evidence="2 3" key="1">
    <citation type="journal article" date="2005" name="Nature">
        <title>The genome of the social amoeba Dictyostelium discoideum.</title>
        <authorList>
            <consortium name="The Dictyostelium discoideum Sequencing Consortium"/>
            <person name="Eichinger L."/>
            <person name="Pachebat J.A."/>
            <person name="Glockner G."/>
            <person name="Rajandream M.A."/>
            <person name="Sucgang R."/>
            <person name="Berriman M."/>
            <person name="Song J."/>
            <person name="Olsen R."/>
            <person name="Szafranski K."/>
            <person name="Xu Q."/>
            <person name="Tunggal B."/>
            <person name="Kummerfeld S."/>
            <person name="Madera M."/>
            <person name="Konfortov B.A."/>
            <person name="Rivero F."/>
            <person name="Bankier A.T."/>
            <person name="Lehmann R."/>
            <person name="Hamlin N."/>
            <person name="Davies R."/>
            <person name="Gaudet P."/>
            <person name="Fey P."/>
            <person name="Pilcher K."/>
            <person name="Chen G."/>
            <person name="Saunders D."/>
            <person name="Sodergren E."/>
            <person name="Davis P."/>
            <person name="Kerhornou A."/>
            <person name="Nie X."/>
            <person name="Hall N."/>
            <person name="Anjard C."/>
            <person name="Hemphill L."/>
            <person name="Bason N."/>
            <person name="Farbrother P."/>
            <person name="Desany B."/>
            <person name="Just E."/>
            <person name="Morio T."/>
            <person name="Rost R."/>
            <person name="Churcher C."/>
            <person name="Cooper J."/>
            <person name="Haydock S."/>
            <person name="van Driessche N."/>
            <person name="Cronin A."/>
            <person name="Goodhead I."/>
            <person name="Muzny D."/>
            <person name="Mourier T."/>
            <person name="Pain A."/>
            <person name="Lu M."/>
            <person name="Harper D."/>
            <person name="Lindsay R."/>
            <person name="Hauser H."/>
            <person name="James K."/>
            <person name="Quiles M."/>
            <person name="Madan Babu M."/>
            <person name="Saito T."/>
            <person name="Buchrieser C."/>
            <person name="Wardroper A."/>
            <person name="Felder M."/>
            <person name="Thangavelu M."/>
            <person name="Johnson D."/>
            <person name="Knights A."/>
            <person name="Loulseged H."/>
            <person name="Mungall K."/>
            <person name="Oliver K."/>
            <person name="Price C."/>
            <person name="Quail M.A."/>
            <person name="Urushihara H."/>
            <person name="Hernandez J."/>
            <person name="Rabbinowitsch E."/>
            <person name="Steffen D."/>
            <person name="Sanders M."/>
            <person name="Ma J."/>
            <person name="Kohara Y."/>
            <person name="Sharp S."/>
            <person name="Simmonds M."/>
            <person name="Spiegler S."/>
            <person name="Tivey A."/>
            <person name="Sugano S."/>
            <person name="White B."/>
            <person name="Walker D."/>
            <person name="Woodward J."/>
            <person name="Winckler T."/>
            <person name="Tanaka Y."/>
            <person name="Shaulsky G."/>
            <person name="Schleicher M."/>
            <person name="Weinstock G."/>
            <person name="Rosenthal A."/>
            <person name="Cox E.C."/>
            <person name="Chisholm R.L."/>
            <person name="Gibbs R."/>
            <person name="Loomis W.F."/>
            <person name="Platzer M."/>
            <person name="Kay R.R."/>
            <person name="Williams J."/>
            <person name="Dear P.H."/>
            <person name="Noegel A.A."/>
            <person name="Barrell B."/>
            <person name="Kuspa A."/>
        </authorList>
    </citation>
    <scope>NUCLEOTIDE SEQUENCE [LARGE SCALE GENOMIC DNA]</scope>
    <source>
        <strain evidence="2 3">AX4</strain>
    </source>
</reference>
<dbReference type="KEGG" id="ddi:DDB_G0276889"/>
<organism evidence="2 3">
    <name type="scientific">Dictyostelium discoideum</name>
    <name type="common">Social amoeba</name>
    <dbReference type="NCBI Taxonomy" id="44689"/>
    <lineage>
        <taxon>Eukaryota</taxon>
        <taxon>Amoebozoa</taxon>
        <taxon>Evosea</taxon>
        <taxon>Eumycetozoa</taxon>
        <taxon>Dictyostelia</taxon>
        <taxon>Dictyosteliales</taxon>
        <taxon>Dictyosteliaceae</taxon>
        <taxon>Dictyostelium</taxon>
    </lineage>
</organism>
<dbReference type="GeneID" id="8620718"/>
<dbReference type="SMART" id="SM00959">
    <property type="entry name" value="Rho_N"/>
    <property type="match status" value="1"/>
</dbReference>
<dbReference type="PaxDb" id="44689-DDB0168286"/>
<dbReference type="SMR" id="Q7KWY7"/>
<proteinExistence type="predicted"/>
<dbReference type="Proteomes" id="UP000002195">
    <property type="component" value="Unassembled WGS sequence"/>
</dbReference>
<dbReference type="EMBL" id="AAFI02000019">
    <property type="protein sequence ID" value="EAL68946.1"/>
    <property type="molecule type" value="Genomic_DNA"/>
</dbReference>
<name>Q7KWY7_DICDI</name>
<evidence type="ECO:0000313" key="2">
    <source>
        <dbReference type="EMBL" id="EAL68946.1"/>
    </source>
</evidence>
<accession>Q7KWY7</accession>
<evidence type="ECO:0000313" key="3">
    <source>
        <dbReference type="Proteomes" id="UP000002195"/>
    </source>
</evidence>
<comment type="caution">
    <text evidence="2">The sequence shown here is derived from an EMBL/GenBank/DDBJ whole genome shotgun (WGS) entry which is preliminary data.</text>
</comment>
<dbReference type="GO" id="GO:0006353">
    <property type="term" value="P:DNA-templated transcription termination"/>
    <property type="evidence" value="ECO:0007669"/>
    <property type="project" value="InterPro"/>
</dbReference>